<evidence type="ECO:0000256" key="6">
    <source>
        <dbReference type="SAM" id="Phobius"/>
    </source>
</evidence>
<evidence type="ECO:0000256" key="1">
    <source>
        <dbReference type="ARBA" id="ARBA00004141"/>
    </source>
</evidence>
<dbReference type="InterPro" id="IPR007568">
    <property type="entry name" value="RTA1"/>
</dbReference>
<dbReference type="PANTHER" id="PTHR31465:SF15">
    <property type="entry name" value="LIPID TRANSPORTER ATNI-RELATED"/>
    <property type="match status" value="1"/>
</dbReference>
<evidence type="ECO:0000313" key="8">
    <source>
        <dbReference type="EMBL" id="KAK2616370.1"/>
    </source>
</evidence>
<evidence type="ECO:0000256" key="5">
    <source>
        <dbReference type="SAM" id="MobiDB-lite"/>
    </source>
</evidence>
<evidence type="ECO:0000256" key="3">
    <source>
        <dbReference type="ARBA" id="ARBA00022989"/>
    </source>
</evidence>
<protein>
    <submittedName>
        <fullName evidence="8">Uncharacterized protein</fullName>
    </submittedName>
</protein>
<feature type="compositionally biased region" description="Polar residues" evidence="5">
    <location>
        <begin position="23"/>
        <end position="32"/>
    </location>
</feature>
<comment type="caution">
    <text evidence="8">The sequence shown here is derived from an EMBL/GenBank/DDBJ whole genome shotgun (WGS) entry which is preliminary data.</text>
</comment>
<feature type="transmembrane region" description="Helical" evidence="6">
    <location>
        <begin position="138"/>
        <end position="158"/>
    </location>
</feature>
<keyword evidence="9" id="KW-1185">Reference proteome</keyword>
<dbReference type="EMBL" id="JASWJB010000006">
    <property type="protein sequence ID" value="KAK2616370.1"/>
    <property type="molecule type" value="Genomic_DNA"/>
</dbReference>
<reference evidence="8" key="1">
    <citation type="submission" date="2023-06" db="EMBL/GenBank/DDBJ databases">
        <title>Conoideocrella luteorostrata (Hypocreales: Clavicipitaceae), a potential biocontrol fungus for elongate hemlock scale in United States Christmas tree production areas.</title>
        <authorList>
            <person name="Barrett H."/>
            <person name="Lovett B."/>
            <person name="Macias A.M."/>
            <person name="Stajich J.E."/>
            <person name="Kasson M.T."/>
        </authorList>
    </citation>
    <scope>NUCLEOTIDE SEQUENCE</scope>
    <source>
        <strain evidence="8">ARSEF 14590</strain>
    </source>
</reference>
<evidence type="ECO:0000256" key="7">
    <source>
        <dbReference type="SAM" id="SignalP"/>
    </source>
</evidence>
<feature type="compositionally biased region" description="Pro residues" evidence="5">
    <location>
        <begin position="43"/>
        <end position="82"/>
    </location>
</feature>
<keyword evidence="2 6" id="KW-0812">Transmembrane</keyword>
<feature type="transmembrane region" description="Helical" evidence="6">
    <location>
        <begin position="242"/>
        <end position="261"/>
    </location>
</feature>
<keyword evidence="7" id="KW-0732">Signal</keyword>
<evidence type="ECO:0000256" key="2">
    <source>
        <dbReference type="ARBA" id="ARBA00022692"/>
    </source>
</evidence>
<keyword evidence="3 6" id="KW-1133">Transmembrane helix</keyword>
<keyword evidence="4 6" id="KW-0472">Membrane</keyword>
<dbReference type="GO" id="GO:0016020">
    <property type="term" value="C:membrane"/>
    <property type="evidence" value="ECO:0007669"/>
    <property type="project" value="UniProtKB-SubCell"/>
</dbReference>
<feature type="chain" id="PRO_5042543358" evidence="7">
    <location>
        <begin position="18"/>
        <end position="440"/>
    </location>
</feature>
<feature type="transmembrane region" description="Helical" evidence="6">
    <location>
        <begin position="325"/>
        <end position="345"/>
    </location>
</feature>
<feature type="signal peptide" evidence="7">
    <location>
        <begin position="1"/>
        <end position="17"/>
    </location>
</feature>
<feature type="transmembrane region" description="Helical" evidence="6">
    <location>
        <begin position="170"/>
        <end position="188"/>
    </location>
</feature>
<feature type="transmembrane region" description="Helical" evidence="6">
    <location>
        <begin position="365"/>
        <end position="385"/>
    </location>
</feature>
<feature type="transmembrane region" description="Helical" evidence="6">
    <location>
        <begin position="281"/>
        <end position="305"/>
    </location>
</feature>
<feature type="transmembrane region" description="Helical" evidence="6">
    <location>
        <begin position="200"/>
        <end position="221"/>
    </location>
</feature>
<name>A0AAJ0FZ03_9HYPO</name>
<comment type="subcellular location">
    <subcellularLocation>
        <location evidence="1">Membrane</location>
        <topology evidence="1">Multi-pass membrane protein</topology>
    </subcellularLocation>
</comment>
<dbReference type="Pfam" id="PF04479">
    <property type="entry name" value="RTA1"/>
    <property type="match status" value="1"/>
</dbReference>
<dbReference type="AlphaFoldDB" id="A0AAJ0FZ03"/>
<evidence type="ECO:0000313" key="9">
    <source>
        <dbReference type="Proteomes" id="UP001251528"/>
    </source>
</evidence>
<dbReference type="PANTHER" id="PTHR31465">
    <property type="entry name" value="PROTEIN RTA1-RELATED"/>
    <property type="match status" value="1"/>
</dbReference>
<accession>A0AAJ0FZ03</accession>
<organism evidence="8 9">
    <name type="scientific">Conoideocrella luteorostrata</name>
    <dbReference type="NCBI Taxonomy" id="1105319"/>
    <lineage>
        <taxon>Eukaryota</taxon>
        <taxon>Fungi</taxon>
        <taxon>Dikarya</taxon>
        <taxon>Ascomycota</taxon>
        <taxon>Pezizomycotina</taxon>
        <taxon>Sordariomycetes</taxon>
        <taxon>Hypocreomycetidae</taxon>
        <taxon>Hypocreales</taxon>
        <taxon>Clavicipitaceae</taxon>
        <taxon>Conoideocrella</taxon>
    </lineage>
</organism>
<evidence type="ECO:0000256" key="4">
    <source>
        <dbReference type="ARBA" id="ARBA00023136"/>
    </source>
</evidence>
<sequence>MLFSVIVIATAAVSGLALPPPTTSVYTQTHSDIQQKLHVRDTPPAPSPKAPSPQAPSPQAPSPQAPSPDIPSPQTPSPPSPTGPFLKTEYLTIPGVTNSFVTIPAKTVPLAVPTCIQTAALDENGNVPPGECGSLWNYYPSVRAAVALACLFALLVAVHVWQAVMFKKTWCWVIMMATIWETTALIFRTLSSKMLQNRPMYMIFEILILFAPLWVNAYVYITLGRMTHYFHPARSILNIPPVLVTTTFMLLVVAAGAIQLVGRCTVWPGSLYDDAKRALDIHMIGIGLQLFANAAFLVPCVTCHVQLSKLQGGRKPFGSMLNMQWGALFFVLYISLSMITIRMAYRLVEFSSALRNNGTVSLDEVLFYVLDVVPMGLAMLLFAVVHPGRVMANPDMEMPGLLRIMKDRRLGKKGHVVAKDDSDEERELVDGWRMRRDEMR</sequence>
<dbReference type="Proteomes" id="UP001251528">
    <property type="component" value="Unassembled WGS sequence"/>
</dbReference>
<proteinExistence type="predicted"/>
<feature type="region of interest" description="Disordered" evidence="5">
    <location>
        <begin position="18"/>
        <end position="84"/>
    </location>
</feature>
<gene>
    <name evidence="8" type="ORF">QQS21_000611</name>
</gene>